<evidence type="ECO:0000313" key="3">
    <source>
        <dbReference type="Proteomes" id="UP000076765"/>
    </source>
</evidence>
<dbReference type="Pfam" id="PF13707">
    <property type="entry name" value="RloB"/>
    <property type="match status" value="1"/>
</dbReference>
<dbReference type="Proteomes" id="UP000076765">
    <property type="component" value="Chromosome"/>
</dbReference>
<accession>A0A378PMW6</accession>
<proteinExistence type="predicted"/>
<evidence type="ECO:0000313" key="4">
    <source>
        <dbReference type="Proteomes" id="UP000255102"/>
    </source>
</evidence>
<organism evidence="2 4">
    <name type="scientific">Moraxella ovis</name>
    <dbReference type="NCBI Taxonomy" id="29433"/>
    <lineage>
        <taxon>Bacteria</taxon>
        <taxon>Pseudomonadati</taxon>
        <taxon>Pseudomonadota</taxon>
        <taxon>Gammaproteobacteria</taxon>
        <taxon>Moraxellales</taxon>
        <taxon>Moraxellaceae</taxon>
        <taxon>Moraxella</taxon>
    </lineage>
</organism>
<dbReference type="AlphaFoldDB" id="A0A378PMW6"/>
<gene>
    <name evidence="1" type="ORF">MOVS_10195</name>
    <name evidence="2" type="ORF">NCTC11227_02122</name>
</gene>
<sequence length="231" mass="26373">MGSDDLFKKRKLRAAKEKRKKTERKNHDRVLIVCEGEKTEPFYFNGLRSAYKLDTANIKITGDCGSDPMSIVDKAIKEYEKSKQDGNCFDRVYCVFDKDAHPKYQDAINKIKQLSTGKNKKPFFVVCSVPCFEYWLLLHFVYTTQPFSASGKNSIADNVIKELKKYIPTYEKGQNDIFVLLKDKLNFAIQNTKRVNQESVENNTDNPSTTIVGLVEYLIGLSKTNGAVLDN</sequence>
<evidence type="ECO:0000313" key="2">
    <source>
        <dbReference type="EMBL" id="STY88093.1"/>
    </source>
</evidence>
<dbReference type="InterPro" id="IPR025591">
    <property type="entry name" value="RloB"/>
</dbReference>
<dbReference type="Proteomes" id="UP000255102">
    <property type="component" value="Unassembled WGS sequence"/>
</dbReference>
<dbReference type="KEGG" id="moi:MOVS_10195"/>
<protein>
    <submittedName>
        <fullName evidence="1">CRISPR-associated protein</fullName>
    </submittedName>
</protein>
<reference evidence="2 4" key="2">
    <citation type="submission" date="2018-06" db="EMBL/GenBank/DDBJ databases">
        <authorList>
            <consortium name="Pathogen Informatics"/>
            <person name="Doyle S."/>
        </authorList>
    </citation>
    <scope>NUCLEOTIDE SEQUENCE [LARGE SCALE GENOMIC DNA]</scope>
    <source>
        <strain evidence="2 4">NCTC11227</strain>
    </source>
</reference>
<name>A0A378PMW6_9GAMM</name>
<dbReference type="RefSeq" id="WP_063514829.1">
    <property type="nucleotide sequence ID" value="NZ_CP011158.1"/>
</dbReference>
<evidence type="ECO:0000313" key="1">
    <source>
        <dbReference type="EMBL" id="ANB92278.1"/>
    </source>
</evidence>
<dbReference type="EMBL" id="CP011158">
    <property type="protein sequence ID" value="ANB92278.1"/>
    <property type="molecule type" value="Genomic_DNA"/>
</dbReference>
<keyword evidence="3" id="KW-1185">Reference proteome</keyword>
<reference evidence="1 3" key="1">
    <citation type="submission" date="2015-04" db="EMBL/GenBank/DDBJ databases">
        <authorList>
            <person name="Calcutt M.J."/>
            <person name="Foecking M.F."/>
        </authorList>
    </citation>
    <scope>NUCLEOTIDE SEQUENCE [LARGE SCALE GENOMIC DNA]</scope>
    <source>
        <strain evidence="1 3">199/55</strain>
    </source>
</reference>
<dbReference type="EMBL" id="UGPW01000001">
    <property type="protein sequence ID" value="STY88093.1"/>
    <property type="molecule type" value="Genomic_DNA"/>
</dbReference>